<dbReference type="Gramene" id="TraesSYM1A03G00116210.1">
    <property type="protein sequence ID" value="TraesSYM1A03G00116210.1.CDS1"/>
    <property type="gene ID" value="TraesSYM1A03G00116210"/>
</dbReference>
<dbReference type="Gramene" id="TraesJAG1A03G00113090.1">
    <property type="protein sequence ID" value="TraesJAG1A03G00113090.1.CDS1"/>
    <property type="gene ID" value="TraesJAG1A03G00113090"/>
</dbReference>
<accession>A0A3B5Y1D0</accession>
<dbReference type="PaxDb" id="4565-Traes_1AL_F400A3940.1"/>
<evidence type="ECO:0000313" key="4">
    <source>
        <dbReference type="Proteomes" id="UP000019116"/>
    </source>
</evidence>
<evidence type="ECO:0000313" key="3">
    <source>
        <dbReference type="EnsemblPlants" id="TraesCS1A02G242700.1.cds1"/>
    </source>
</evidence>
<dbReference type="Gramene" id="TraesSTA1A03G00113580.1">
    <property type="protein sequence ID" value="TraesSTA1A03G00113580.1.CDS1"/>
    <property type="gene ID" value="TraesSTA1A03G00113580"/>
</dbReference>
<dbReference type="Gramene" id="TraesRN1A0100672000.1">
    <property type="protein sequence ID" value="TraesRN1A0100672000.1"/>
    <property type="gene ID" value="TraesRN1A0100672000"/>
</dbReference>
<dbReference type="Gramene" id="TraesLAC1A03G00115800.1">
    <property type="protein sequence ID" value="TraesLAC1A03G00115800.1.CDS1"/>
    <property type="gene ID" value="TraesLAC1A03G00115800"/>
</dbReference>
<dbReference type="Gramene" id="TraesCS1A03G0628400.1">
    <property type="protein sequence ID" value="TraesCS1A03G0628400.1.CDS1"/>
    <property type="gene ID" value="TraesCS1A03G0628400"/>
</dbReference>
<dbReference type="Gramene" id="TraesMAC1A03G00114670.1">
    <property type="protein sequence ID" value="TraesMAC1A03G00114670.1.CDS1"/>
    <property type="gene ID" value="TraesMAC1A03G00114670"/>
</dbReference>
<dbReference type="EnsemblPlants" id="TraesCS1A02G242700.1">
    <property type="protein sequence ID" value="TraesCS1A02G242700.1.cds1"/>
    <property type="gene ID" value="TraesCS1A02G242700"/>
</dbReference>
<sequence length="137" mass="15786">MAMMRAKWFLTGVPVGFWWGWKKSSEWELEAMVESVLPRPVARHVVDLLPKATADARHKARLEESIRENARKQEETIRRQDEALRRMEATAMRQEQTIGLLHAVIARLQEAEDQRLLLKQGPPTTTPPPPPTTTKQQ</sequence>
<dbReference type="Gramene" id="TraesCAD_scaffold_027507_01G000300.1">
    <property type="protein sequence ID" value="TraesCAD_scaffold_027507_01G000300.1"/>
    <property type="gene ID" value="TraesCAD_scaffold_027507_01G000300"/>
</dbReference>
<dbReference type="Gramene" id="TraesNOR1A03G00114060.1">
    <property type="protein sequence ID" value="TraesNOR1A03G00114060.1.CDS1"/>
    <property type="gene ID" value="TraesNOR1A03G00114060"/>
</dbReference>
<dbReference type="Gramene" id="TraesARI1A03G00115060.1">
    <property type="protein sequence ID" value="TraesARI1A03G00115060.1.CDS1"/>
    <property type="gene ID" value="TraesARI1A03G00115060"/>
</dbReference>
<organism evidence="3">
    <name type="scientific">Triticum aestivum</name>
    <name type="common">Wheat</name>
    <dbReference type="NCBI Taxonomy" id="4565"/>
    <lineage>
        <taxon>Eukaryota</taxon>
        <taxon>Viridiplantae</taxon>
        <taxon>Streptophyta</taxon>
        <taxon>Embryophyta</taxon>
        <taxon>Tracheophyta</taxon>
        <taxon>Spermatophyta</taxon>
        <taxon>Magnoliopsida</taxon>
        <taxon>Liliopsida</taxon>
        <taxon>Poales</taxon>
        <taxon>Poaceae</taxon>
        <taxon>BOP clade</taxon>
        <taxon>Pooideae</taxon>
        <taxon>Triticodae</taxon>
        <taxon>Triticeae</taxon>
        <taxon>Triticinae</taxon>
        <taxon>Triticum</taxon>
    </lineage>
</organism>
<dbReference type="Gramene" id="TraesCLE_scaffold_082387_01G000200.1">
    <property type="protein sequence ID" value="TraesCLE_scaffold_082387_01G000200.1"/>
    <property type="gene ID" value="TraesCLE_scaffold_082387_01G000200"/>
</dbReference>
<keyword evidence="4" id="KW-1185">Reference proteome</keyword>
<protein>
    <submittedName>
        <fullName evidence="3">Uncharacterized protein</fullName>
    </submittedName>
</protein>
<proteinExistence type="predicted"/>
<feature type="coiled-coil region" evidence="1">
    <location>
        <begin position="70"/>
        <end position="97"/>
    </location>
</feature>
<dbReference type="Gramene" id="TraesCS1A02G242700.1">
    <property type="protein sequence ID" value="TraesCS1A02G242700.1.cds1"/>
    <property type="gene ID" value="TraesCS1A02G242700"/>
</dbReference>
<dbReference type="Gramene" id="TraesLDM1A03G00113490.1">
    <property type="protein sequence ID" value="TraesLDM1A03G00113490.1.CDS1"/>
    <property type="gene ID" value="TraesLDM1A03G00113490"/>
</dbReference>
<keyword evidence="1" id="KW-0175">Coiled coil</keyword>
<dbReference type="Gramene" id="TraesJUL1A03G00112780.1">
    <property type="protein sequence ID" value="TraesJUL1A03G00112780.1.CDS1"/>
    <property type="gene ID" value="TraesJUL1A03G00112780"/>
</dbReference>
<dbReference type="Proteomes" id="UP000019116">
    <property type="component" value="Chromosome 1A"/>
</dbReference>
<dbReference type="AlphaFoldDB" id="A0A3B5Y1D0"/>
<evidence type="ECO:0000256" key="1">
    <source>
        <dbReference type="SAM" id="Coils"/>
    </source>
</evidence>
<feature type="region of interest" description="Disordered" evidence="2">
    <location>
        <begin position="114"/>
        <end position="137"/>
    </location>
</feature>
<dbReference type="Gramene" id="TraesROB_scaffold_084469_01G000200.1">
    <property type="protein sequence ID" value="TraesROB_scaffold_084469_01G000200.1"/>
    <property type="gene ID" value="TraesROB_scaffold_084469_01G000200"/>
</dbReference>
<dbReference type="Gramene" id="TraesWEE_scaffold_013221_01G000400.1">
    <property type="protein sequence ID" value="TraesWEE_scaffold_013221_01G000400.1"/>
    <property type="gene ID" value="TraesWEE_scaffold_013221_01G000400"/>
</dbReference>
<reference evidence="3" key="2">
    <citation type="submission" date="2018-10" db="UniProtKB">
        <authorList>
            <consortium name="EnsemblPlants"/>
        </authorList>
    </citation>
    <scope>IDENTIFICATION</scope>
</reference>
<name>A0A3B5Y1D0_WHEAT</name>
<reference evidence="3" key="1">
    <citation type="submission" date="2018-08" db="EMBL/GenBank/DDBJ databases">
        <authorList>
            <person name="Rossello M."/>
        </authorList>
    </citation>
    <scope>NUCLEOTIDE SEQUENCE [LARGE SCALE GENOMIC DNA]</scope>
    <source>
        <strain evidence="3">cv. Chinese Spring</strain>
    </source>
</reference>
<feature type="compositionally biased region" description="Pro residues" evidence="2">
    <location>
        <begin position="124"/>
        <end position="137"/>
    </location>
</feature>
<evidence type="ECO:0000256" key="2">
    <source>
        <dbReference type="SAM" id="MobiDB-lite"/>
    </source>
</evidence>